<proteinExistence type="predicted"/>
<dbReference type="PANTHER" id="PTHR46648:SF1">
    <property type="entry name" value="ADENOSINE 5'-MONOPHOSPHORAMIDASE HNT1"/>
    <property type="match status" value="1"/>
</dbReference>
<accession>A0AA96GFT7</accession>
<dbReference type="InterPro" id="IPR036265">
    <property type="entry name" value="HIT-like_sf"/>
</dbReference>
<evidence type="ECO:0000313" key="3">
    <source>
        <dbReference type="EMBL" id="WNM57829.1"/>
    </source>
</evidence>
<dbReference type="Gene3D" id="3.30.428.10">
    <property type="entry name" value="HIT-like"/>
    <property type="match status" value="1"/>
</dbReference>
<dbReference type="AlphaFoldDB" id="A0AA96GFT7"/>
<feature type="domain" description="HIT" evidence="2">
    <location>
        <begin position="1"/>
        <end position="79"/>
    </location>
</feature>
<protein>
    <submittedName>
        <fullName evidence="3">HIT family protein</fullName>
    </submittedName>
</protein>
<dbReference type="PROSITE" id="PS51084">
    <property type="entry name" value="HIT_2"/>
    <property type="match status" value="1"/>
</dbReference>
<keyword evidence="4" id="KW-1185">Reference proteome</keyword>
<dbReference type="KEGG" id="nall:PP769_17935"/>
<dbReference type="InterPro" id="IPR001310">
    <property type="entry name" value="Histidine_triad_HIT"/>
</dbReference>
<dbReference type="EMBL" id="CP116967">
    <property type="protein sequence ID" value="WNM57829.1"/>
    <property type="molecule type" value="Genomic_DNA"/>
</dbReference>
<gene>
    <name evidence="3" type="ORF">PP769_17935</name>
</gene>
<dbReference type="GO" id="GO:0003824">
    <property type="term" value="F:catalytic activity"/>
    <property type="evidence" value="ECO:0007669"/>
    <property type="project" value="InterPro"/>
</dbReference>
<evidence type="ECO:0000259" key="2">
    <source>
        <dbReference type="PROSITE" id="PS51084"/>
    </source>
</evidence>
<evidence type="ECO:0000256" key="1">
    <source>
        <dbReference type="PROSITE-ProRule" id="PRU00464"/>
    </source>
</evidence>
<dbReference type="GO" id="GO:0009117">
    <property type="term" value="P:nucleotide metabolic process"/>
    <property type="evidence" value="ECO:0007669"/>
    <property type="project" value="TreeGrafter"/>
</dbReference>
<dbReference type="Pfam" id="PF01230">
    <property type="entry name" value="HIT"/>
    <property type="match status" value="1"/>
</dbReference>
<reference evidence="3 4" key="1">
    <citation type="submission" date="2023-01" db="EMBL/GenBank/DDBJ databases">
        <title>Cultivation and genomic characterization of new, ubiquitous marine nitrite-oxidizing bacteria from the Nitrospirales.</title>
        <authorList>
            <person name="Mueller A.J."/>
            <person name="Daebeler A."/>
            <person name="Herbold C.W."/>
            <person name="Kirkegaard R.H."/>
            <person name="Daims H."/>
        </authorList>
    </citation>
    <scope>NUCLEOTIDE SEQUENCE [LARGE SCALE GENOMIC DNA]</scope>
    <source>
        <strain evidence="3 4">VA</strain>
    </source>
</reference>
<dbReference type="SUPFAM" id="SSF54197">
    <property type="entry name" value="HIT-like"/>
    <property type="match status" value="1"/>
</dbReference>
<dbReference type="PANTHER" id="PTHR46648">
    <property type="entry name" value="HIT FAMILY PROTEIN 1"/>
    <property type="match status" value="1"/>
</dbReference>
<name>A0AA96GFT7_9BACT</name>
<sequence>MFEDQFFSGWTVLVLKDHASELFDLSEVARGMLMEEVTHVAQILRQVFDAKKINYELLGNQVPHIHWHLIPRLKTDPDPLKPVWCVPHEPVRLSAEQLAERVHLLRSVLCIDPNQPL</sequence>
<feature type="short sequence motif" description="Histidine triad motif" evidence="1">
    <location>
        <begin position="64"/>
        <end position="68"/>
    </location>
</feature>
<organism evidence="3 4">
    <name type="scientific">Candidatus Nitrospira allomarina</name>
    <dbReference type="NCBI Taxonomy" id="3020900"/>
    <lineage>
        <taxon>Bacteria</taxon>
        <taxon>Pseudomonadati</taxon>
        <taxon>Nitrospirota</taxon>
        <taxon>Nitrospiria</taxon>
        <taxon>Nitrospirales</taxon>
        <taxon>Nitrospiraceae</taxon>
        <taxon>Nitrospira</taxon>
    </lineage>
</organism>
<dbReference type="Proteomes" id="UP001302719">
    <property type="component" value="Chromosome"/>
</dbReference>
<dbReference type="InterPro" id="IPR011146">
    <property type="entry name" value="HIT-like"/>
</dbReference>
<evidence type="ECO:0000313" key="4">
    <source>
        <dbReference type="Proteomes" id="UP001302719"/>
    </source>
</evidence>